<evidence type="ECO:0000313" key="2">
    <source>
        <dbReference type="Proteomes" id="UP000182272"/>
    </source>
</evidence>
<accession>A0A1H6NVY5</accession>
<gene>
    <name evidence="1" type="ORF">SAMN05216581_4345</name>
</gene>
<reference evidence="1 2" key="1">
    <citation type="submission" date="2016-10" db="EMBL/GenBank/DDBJ databases">
        <authorList>
            <person name="de Groot N.N."/>
        </authorList>
    </citation>
    <scope>NUCLEOTIDE SEQUENCE [LARGE SCALE GENOMIC DNA]</scope>
    <source>
        <strain evidence="1 2">LMG 2158</strain>
    </source>
</reference>
<dbReference type="AlphaFoldDB" id="A0A1H6NVY5"/>
<name>A0A1H6NVY5_9PSED</name>
<protein>
    <submittedName>
        <fullName evidence="1">Integrase</fullName>
    </submittedName>
</protein>
<organism evidence="1 2">
    <name type="scientific">Pseudomonas asplenii</name>
    <dbReference type="NCBI Taxonomy" id="53407"/>
    <lineage>
        <taxon>Bacteria</taxon>
        <taxon>Pseudomonadati</taxon>
        <taxon>Pseudomonadota</taxon>
        <taxon>Gammaproteobacteria</taxon>
        <taxon>Pseudomonadales</taxon>
        <taxon>Pseudomonadaceae</taxon>
        <taxon>Pseudomonas</taxon>
    </lineage>
</organism>
<proteinExistence type="predicted"/>
<sequence>MSGMNPAFISQQLGHSAQMLLSTYARWINSSSDWSEMEKLQIGPKLVPAQISAP</sequence>
<dbReference type="EMBL" id="LT629972">
    <property type="protein sequence ID" value="SEI20924.1"/>
    <property type="molecule type" value="Genomic_DNA"/>
</dbReference>
<dbReference type="Proteomes" id="UP000182272">
    <property type="component" value="Chromosome I"/>
</dbReference>
<evidence type="ECO:0000313" key="1">
    <source>
        <dbReference type="EMBL" id="SEI20924.1"/>
    </source>
</evidence>